<evidence type="ECO:0000313" key="3">
    <source>
        <dbReference type="Proteomes" id="UP000708208"/>
    </source>
</evidence>
<accession>A0A8J2NSI7</accession>
<feature type="non-terminal residue" evidence="2">
    <location>
        <position position="1"/>
    </location>
</feature>
<feature type="compositionally biased region" description="Acidic residues" evidence="1">
    <location>
        <begin position="100"/>
        <end position="109"/>
    </location>
</feature>
<dbReference type="OrthoDB" id="9332038at2759"/>
<comment type="caution">
    <text evidence="2">The sequence shown here is derived from an EMBL/GenBank/DDBJ whole genome shotgun (WGS) entry which is preliminary data.</text>
</comment>
<sequence>MFYNTFPPFRGKRYVHAASNATVKKNKQSVNQQEMIVSSDITISWPCAPSDAVQVFKGQLTTWEREEIQKYSQIWYIGQELPPGKKINGDPGNPLMNFGFDDENGNYHK</sequence>
<feature type="region of interest" description="Disordered" evidence="1">
    <location>
        <begin position="86"/>
        <end position="109"/>
    </location>
</feature>
<dbReference type="AlphaFoldDB" id="A0A8J2NSI7"/>
<name>A0A8J2NSI7_9HEXA</name>
<organism evidence="2 3">
    <name type="scientific">Allacma fusca</name>
    <dbReference type="NCBI Taxonomy" id="39272"/>
    <lineage>
        <taxon>Eukaryota</taxon>
        <taxon>Metazoa</taxon>
        <taxon>Ecdysozoa</taxon>
        <taxon>Arthropoda</taxon>
        <taxon>Hexapoda</taxon>
        <taxon>Collembola</taxon>
        <taxon>Symphypleona</taxon>
        <taxon>Sminthuridae</taxon>
        <taxon>Allacma</taxon>
    </lineage>
</organism>
<gene>
    <name evidence="2" type="ORF">AFUS01_LOCUS8831</name>
</gene>
<reference evidence="2" key="1">
    <citation type="submission" date="2021-06" db="EMBL/GenBank/DDBJ databases">
        <authorList>
            <person name="Hodson N. C."/>
            <person name="Mongue J. A."/>
            <person name="Jaron S. K."/>
        </authorList>
    </citation>
    <scope>NUCLEOTIDE SEQUENCE</scope>
</reference>
<dbReference type="Proteomes" id="UP000708208">
    <property type="component" value="Unassembled WGS sequence"/>
</dbReference>
<keyword evidence="3" id="KW-1185">Reference proteome</keyword>
<dbReference type="EMBL" id="CAJVCH010061921">
    <property type="protein sequence ID" value="CAG7719508.1"/>
    <property type="molecule type" value="Genomic_DNA"/>
</dbReference>
<protein>
    <submittedName>
        <fullName evidence="2">Uncharacterized protein</fullName>
    </submittedName>
</protein>
<evidence type="ECO:0000313" key="2">
    <source>
        <dbReference type="EMBL" id="CAG7719508.1"/>
    </source>
</evidence>
<proteinExistence type="predicted"/>
<evidence type="ECO:0000256" key="1">
    <source>
        <dbReference type="SAM" id="MobiDB-lite"/>
    </source>
</evidence>